<name>A0A0H5QCR7_9ZZZZ</name>
<protein>
    <submittedName>
        <fullName evidence="1">Uncharacterized protein</fullName>
    </submittedName>
</protein>
<reference evidence="1" key="1">
    <citation type="submission" date="2015-06" db="EMBL/GenBank/DDBJ databases">
        <authorList>
            <person name="Joergensen T."/>
        </authorList>
    </citation>
    <scope>NUCLEOTIDE SEQUENCE</scope>
    <source>
        <strain evidence="1">RGRH0113</strain>
    </source>
</reference>
<proteinExistence type="predicted"/>
<dbReference type="EMBL" id="LN852803">
    <property type="protein sequence ID" value="CRY93947.1"/>
    <property type="molecule type" value="Genomic_DNA"/>
</dbReference>
<organism evidence="1">
    <name type="scientific">uncultured prokaryote</name>
    <dbReference type="NCBI Taxonomy" id="198431"/>
    <lineage>
        <taxon>unclassified sequences</taxon>
        <taxon>environmental samples</taxon>
    </lineage>
</organism>
<accession>A0A0H5QCR7</accession>
<dbReference type="AlphaFoldDB" id="A0A0H5QCR7"/>
<evidence type="ECO:0000313" key="1">
    <source>
        <dbReference type="EMBL" id="CRY93947.1"/>
    </source>
</evidence>
<reference evidence="1" key="2">
    <citation type="submission" date="2015-07" db="EMBL/GenBank/DDBJ databases">
        <title>Plasmids, circular viruses and viroids from rat gut.</title>
        <authorList>
            <person name="Jorgensen T.J."/>
            <person name="Hansen M.A."/>
            <person name="Xu Z."/>
            <person name="Tabak M.A."/>
            <person name="Sorensen S.J."/>
            <person name="Hansen L.H."/>
        </authorList>
    </citation>
    <scope>NUCLEOTIDE SEQUENCE</scope>
    <source>
        <strain evidence="1">RGRH0113</strain>
    </source>
</reference>
<sequence length="187" mass="22274">MKTNLKKIITIFIISQQQAVFSLTGKTSYSPFKLFNRAIASLYDFGEFNEPFEKFRDFFYNAVIFNEPLPEFVIEQIQAYYKDYTYKKLSAGSYKTAVSEIKEEITNFMLEENLKSYHRKKNEIETAAVREFVFSHYHDCDAYSAVRPLITWAENNDRLDYGFIYRMFEYGYIMGKRAERQKRASQE</sequence>